<sequence length="54" mass="6360">MDDAPFCHNIHGQYDTGPYWLHNDTNLSQAALTYCKFMAIQGVRIEQYRVRITR</sequence>
<keyword evidence="2" id="KW-1185">Reference proteome</keyword>
<evidence type="ECO:0000313" key="1">
    <source>
        <dbReference type="EMBL" id="GLQ86115.1"/>
    </source>
</evidence>
<organism evidence="1 2">
    <name type="scientific">Gluconobacter sphaericus NBRC 12467</name>
    <dbReference type="NCBI Taxonomy" id="1307951"/>
    <lineage>
        <taxon>Bacteria</taxon>
        <taxon>Pseudomonadati</taxon>
        <taxon>Pseudomonadota</taxon>
        <taxon>Alphaproteobacteria</taxon>
        <taxon>Acetobacterales</taxon>
        <taxon>Acetobacteraceae</taxon>
        <taxon>Gluconobacter</taxon>
    </lineage>
</organism>
<dbReference type="Proteomes" id="UP001156708">
    <property type="component" value="Unassembled WGS sequence"/>
</dbReference>
<gene>
    <name evidence="1" type="ORF">GCM10007872_30260</name>
</gene>
<reference evidence="2" key="1">
    <citation type="journal article" date="2019" name="Int. J. Syst. Evol. Microbiol.">
        <title>The Global Catalogue of Microorganisms (GCM) 10K type strain sequencing project: providing services to taxonomists for standard genome sequencing and annotation.</title>
        <authorList>
            <consortium name="The Broad Institute Genomics Platform"/>
            <consortium name="The Broad Institute Genome Sequencing Center for Infectious Disease"/>
            <person name="Wu L."/>
            <person name="Ma J."/>
        </authorList>
    </citation>
    <scope>NUCLEOTIDE SEQUENCE [LARGE SCALE GENOMIC DNA]</scope>
    <source>
        <strain evidence="2">NBRC 12467</strain>
    </source>
</reference>
<dbReference type="EMBL" id="BSNZ01000033">
    <property type="protein sequence ID" value="GLQ86115.1"/>
    <property type="molecule type" value="Genomic_DNA"/>
</dbReference>
<dbReference type="AlphaFoldDB" id="A0AA37SM27"/>
<protein>
    <submittedName>
        <fullName evidence="1">Uncharacterized protein</fullName>
    </submittedName>
</protein>
<proteinExistence type="predicted"/>
<accession>A0AA37SM27</accession>
<evidence type="ECO:0000313" key="2">
    <source>
        <dbReference type="Proteomes" id="UP001156708"/>
    </source>
</evidence>
<name>A0AA37SM27_9PROT</name>
<comment type="caution">
    <text evidence="1">The sequence shown here is derived from an EMBL/GenBank/DDBJ whole genome shotgun (WGS) entry which is preliminary data.</text>
</comment>